<gene>
    <name evidence="9" type="ORF">EPUL_001291</name>
</gene>
<dbReference type="UniPathway" id="UPA00196"/>
<keyword evidence="10" id="KW-1185">Reference proteome</keyword>
<protein>
    <recommendedName>
        <fullName evidence="11">Glycosylphosphatidylinositol anchor biosynthesis protein 11</fullName>
    </recommendedName>
</protein>
<keyword evidence="4 8" id="KW-0812">Transmembrane</keyword>
<comment type="subcellular location">
    <subcellularLocation>
        <location evidence="1">Endoplasmic reticulum membrane</location>
        <topology evidence="1">Multi-pass membrane protein</topology>
    </subcellularLocation>
</comment>
<sequence>MSTLTKRYILNDFAGKINNFLSNPKIAKIIHEHERKFLEMNKSIKPNSRSMTIEILPTTLARISSLAHPIILLSAYFVQFPHIVVDPIQGLLNFLLPLTIIQIAYVVICLPIVGFSTPPATPSKSRAKILAKSKKSMKSPSRVLTVFIALILSGMAVPVLTIVHILLGAPFTSHLLQTILSSTHLSLLSLFPLIYVHGTDSEKWKQILSVYCPLDEVFGATIGAFIGGWLGAIPIPLDWDREWQKWPITIVTGMYLGYNLGKIAGGKIFKGKKIELN</sequence>
<evidence type="ECO:0000313" key="9">
    <source>
        <dbReference type="EMBL" id="POS86055.1"/>
    </source>
</evidence>
<feature type="transmembrane region" description="Helical" evidence="8">
    <location>
        <begin position="98"/>
        <end position="122"/>
    </location>
</feature>
<evidence type="ECO:0008006" key="11">
    <source>
        <dbReference type="Google" id="ProtNLM"/>
    </source>
</evidence>
<comment type="caution">
    <text evidence="9">The sequence shown here is derived from an EMBL/GenBank/DDBJ whole genome shotgun (WGS) entry which is preliminary data.</text>
</comment>
<evidence type="ECO:0000256" key="5">
    <source>
        <dbReference type="ARBA" id="ARBA00022824"/>
    </source>
</evidence>
<evidence type="ECO:0000256" key="4">
    <source>
        <dbReference type="ARBA" id="ARBA00022692"/>
    </source>
</evidence>
<dbReference type="InterPro" id="IPR009580">
    <property type="entry name" value="GPI_biosynthesis_protein_Pig-F"/>
</dbReference>
<proteinExistence type="predicted"/>
<dbReference type="Pfam" id="PF06699">
    <property type="entry name" value="PIG-F"/>
    <property type="match status" value="1"/>
</dbReference>
<reference evidence="9 10" key="1">
    <citation type="submission" date="2017-10" db="EMBL/GenBank/DDBJ databases">
        <title>Development of genomic resources for the powdery mildew, Erysiphe pulchra.</title>
        <authorList>
            <person name="Wadl P.A."/>
            <person name="Mack B.M."/>
            <person name="Moore G."/>
            <person name="Beltz S.B."/>
        </authorList>
    </citation>
    <scope>NUCLEOTIDE SEQUENCE [LARGE SCALE GENOMIC DNA]</scope>
    <source>
        <strain evidence="9">Cflorida</strain>
    </source>
</reference>
<dbReference type="GO" id="GO:0006506">
    <property type="term" value="P:GPI anchor biosynthetic process"/>
    <property type="evidence" value="ECO:0007669"/>
    <property type="project" value="UniProtKB-UniPathway"/>
</dbReference>
<comment type="pathway">
    <text evidence="2">Glycolipid biosynthesis; glycosylphosphatidylinositol-anchor biosynthesis.</text>
</comment>
<name>A0A2S4PVL6_9PEZI</name>
<keyword evidence="7 8" id="KW-0472">Membrane</keyword>
<dbReference type="EMBL" id="PEDP01000421">
    <property type="protein sequence ID" value="POS86055.1"/>
    <property type="molecule type" value="Genomic_DNA"/>
</dbReference>
<evidence type="ECO:0000256" key="2">
    <source>
        <dbReference type="ARBA" id="ARBA00004687"/>
    </source>
</evidence>
<dbReference type="Proteomes" id="UP000237438">
    <property type="component" value="Unassembled WGS sequence"/>
</dbReference>
<organism evidence="9 10">
    <name type="scientific">Erysiphe pulchra</name>
    <dbReference type="NCBI Taxonomy" id="225359"/>
    <lineage>
        <taxon>Eukaryota</taxon>
        <taxon>Fungi</taxon>
        <taxon>Dikarya</taxon>
        <taxon>Ascomycota</taxon>
        <taxon>Pezizomycotina</taxon>
        <taxon>Leotiomycetes</taxon>
        <taxon>Erysiphales</taxon>
        <taxon>Erysiphaceae</taxon>
        <taxon>Erysiphe</taxon>
    </lineage>
</organism>
<keyword evidence="5" id="KW-0256">Endoplasmic reticulum</keyword>
<evidence type="ECO:0000256" key="6">
    <source>
        <dbReference type="ARBA" id="ARBA00022989"/>
    </source>
</evidence>
<dbReference type="GO" id="GO:0005789">
    <property type="term" value="C:endoplasmic reticulum membrane"/>
    <property type="evidence" value="ECO:0007669"/>
    <property type="project" value="UniProtKB-SubCell"/>
</dbReference>
<evidence type="ECO:0000313" key="10">
    <source>
        <dbReference type="Proteomes" id="UP000237438"/>
    </source>
</evidence>
<feature type="transmembrane region" description="Helical" evidence="8">
    <location>
        <begin position="217"/>
        <end position="237"/>
    </location>
</feature>
<feature type="transmembrane region" description="Helical" evidence="8">
    <location>
        <begin position="59"/>
        <end position="78"/>
    </location>
</feature>
<feature type="transmembrane region" description="Helical" evidence="8">
    <location>
        <begin position="143"/>
        <end position="169"/>
    </location>
</feature>
<dbReference type="AlphaFoldDB" id="A0A2S4PVL6"/>
<evidence type="ECO:0000256" key="7">
    <source>
        <dbReference type="ARBA" id="ARBA00023136"/>
    </source>
</evidence>
<evidence type="ECO:0000256" key="8">
    <source>
        <dbReference type="SAM" id="Phobius"/>
    </source>
</evidence>
<feature type="transmembrane region" description="Helical" evidence="8">
    <location>
        <begin position="175"/>
        <end position="196"/>
    </location>
</feature>
<dbReference type="OrthoDB" id="17366at2759"/>
<dbReference type="STRING" id="225359.A0A2S4PVL6"/>
<accession>A0A2S4PVL6</accession>
<evidence type="ECO:0000256" key="3">
    <source>
        <dbReference type="ARBA" id="ARBA00022502"/>
    </source>
</evidence>
<keyword evidence="3" id="KW-0337">GPI-anchor biosynthesis</keyword>
<keyword evidence="6 8" id="KW-1133">Transmembrane helix</keyword>
<evidence type="ECO:0000256" key="1">
    <source>
        <dbReference type="ARBA" id="ARBA00004477"/>
    </source>
</evidence>
<feature type="transmembrane region" description="Helical" evidence="8">
    <location>
        <begin position="243"/>
        <end position="261"/>
    </location>
</feature>